<feature type="compositionally biased region" description="Basic and acidic residues" evidence="2">
    <location>
        <begin position="378"/>
        <end position="396"/>
    </location>
</feature>
<evidence type="ECO:0000313" key="3">
    <source>
        <dbReference type="EMBL" id="GJN39175.1"/>
    </source>
</evidence>
<dbReference type="EMBL" id="BQKI01000097">
    <property type="protein sequence ID" value="GJN39175.1"/>
    <property type="molecule type" value="Genomic_DNA"/>
</dbReference>
<keyword evidence="4" id="KW-1185">Reference proteome</keyword>
<feature type="region of interest" description="Disordered" evidence="2">
    <location>
        <begin position="200"/>
        <end position="264"/>
    </location>
</feature>
<feature type="compositionally biased region" description="Polar residues" evidence="2">
    <location>
        <begin position="666"/>
        <end position="675"/>
    </location>
</feature>
<dbReference type="FunFam" id="1.20.1260.60:FF:000002">
    <property type="entry name" value="Vacuolar protein sorting-associated protein IST1"/>
    <property type="match status" value="1"/>
</dbReference>
<dbReference type="Gene3D" id="1.20.1260.60">
    <property type="entry name" value="Vacuolar protein sorting-associated protein Ist1"/>
    <property type="match status" value="1"/>
</dbReference>
<dbReference type="GO" id="GO:0015031">
    <property type="term" value="P:protein transport"/>
    <property type="evidence" value="ECO:0007669"/>
    <property type="project" value="InterPro"/>
</dbReference>
<feature type="compositionally biased region" description="Polar residues" evidence="2">
    <location>
        <begin position="400"/>
        <end position="409"/>
    </location>
</feature>
<feature type="region of interest" description="Disordered" evidence="2">
    <location>
        <begin position="747"/>
        <end position="766"/>
    </location>
</feature>
<organism evidence="3 4">
    <name type="scientific">Eleusine coracana subsp. coracana</name>
    <dbReference type="NCBI Taxonomy" id="191504"/>
    <lineage>
        <taxon>Eukaryota</taxon>
        <taxon>Viridiplantae</taxon>
        <taxon>Streptophyta</taxon>
        <taxon>Embryophyta</taxon>
        <taxon>Tracheophyta</taxon>
        <taxon>Spermatophyta</taxon>
        <taxon>Magnoliopsida</taxon>
        <taxon>Liliopsida</taxon>
        <taxon>Poales</taxon>
        <taxon>Poaceae</taxon>
        <taxon>PACMAD clade</taxon>
        <taxon>Chloridoideae</taxon>
        <taxon>Cynodonteae</taxon>
        <taxon>Eleusininae</taxon>
        <taxon>Eleusine</taxon>
    </lineage>
</organism>
<feature type="compositionally biased region" description="Basic and acidic residues" evidence="2">
    <location>
        <begin position="346"/>
        <end position="365"/>
    </location>
</feature>
<evidence type="ECO:0000313" key="4">
    <source>
        <dbReference type="Proteomes" id="UP001054889"/>
    </source>
</evidence>
<feature type="compositionally biased region" description="Basic and acidic residues" evidence="2">
    <location>
        <begin position="219"/>
        <end position="242"/>
    </location>
</feature>
<name>A0AAV5FXF6_ELECO</name>
<dbReference type="PANTHER" id="PTHR12161:SF90">
    <property type="entry name" value="OS06G0687000 PROTEIN"/>
    <property type="match status" value="1"/>
</dbReference>
<feature type="region of interest" description="Disordered" evidence="2">
    <location>
        <begin position="609"/>
        <end position="688"/>
    </location>
</feature>
<evidence type="ECO:0000256" key="2">
    <source>
        <dbReference type="SAM" id="MobiDB-lite"/>
    </source>
</evidence>
<gene>
    <name evidence="3" type="primary">gb28276</name>
    <name evidence="3" type="ORF">PR202_gb28276</name>
</gene>
<evidence type="ECO:0008006" key="5">
    <source>
        <dbReference type="Google" id="ProtNLM"/>
    </source>
</evidence>
<comment type="similarity">
    <text evidence="1">Belongs to the IST1 family.</text>
</comment>
<feature type="compositionally biased region" description="Polar residues" evidence="2">
    <location>
        <begin position="209"/>
        <end position="218"/>
    </location>
</feature>
<dbReference type="AlphaFoldDB" id="A0AAV5FXF6"/>
<accession>A0AAV5FXF6</accession>
<feature type="region of interest" description="Disordered" evidence="2">
    <location>
        <begin position="477"/>
        <end position="513"/>
    </location>
</feature>
<feature type="compositionally biased region" description="Polar residues" evidence="2">
    <location>
        <begin position="752"/>
        <end position="766"/>
    </location>
</feature>
<feature type="compositionally biased region" description="Basic and acidic residues" evidence="2">
    <location>
        <begin position="574"/>
        <end position="584"/>
    </location>
</feature>
<evidence type="ECO:0000256" key="1">
    <source>
        <dbReference type="ARBA" id="ARBA00005536"/>
    </source>
</evidence>
<comment type="caution">
    <text evidence="3">The sequence shown here is derived from an EMBL/GenBank/DDBJ whole genome shotgun (WGS) entry which is preliminary data.</text>
</comment>
<proteinExistence type="inferred from homology"/>
<feature type="region of interest" description="Disordered" evidence="2">
    <location>
        <begin position="276"/>
        <end position="417"/>
    </location>
</feature>
<reference evidence="3" key="2">
    <citation type="submission" date="2021-12" db="EMBL/GenBank/DDBJ databases">
        <title>Resequencing data analysis of finger millet.</title>
        <authorList>
            <person name="Hatakeyama M."/>
            <person name="Aluri S."/>
            <person name="Balachadran M.T."/>
            <person name="Sivarajan S.R."/>
            <person name="Poveda L."/>
            <person name="Shimizu-Inatsugi R."/>
            <person name="Schlapbach R."/>
            <person name="Sreeman S.M."/>
            <person name="Shimizu K.K."/>
        </authorList>
    </citation>
    <scope>NUCLEOTIDE SEQUENCE</scope>
</reference>
<dbReference type="InterPro" id="IPR042277">
    <property type="entry name" value="IST1-like"/>
</dbReference>
<dbReference type="Proteomes" id="UP001054889">
    <property type="component" value="Unassembled WGS sequence"/>
</dbReference>
<sequence>MFDSLLNAKFYNKWYYKISFSASKHAFKCIRTRMGPIRRKKHAMIRFLKKDVADLLANGLDTHAFGRMDGLIVELNHSACYDMIEQFCDEIGKQLGSLQKQRECPPETREAVSTLIYAAARFPDLPELCDLRHLFTERYDSFIEHFVSLEFVQKLESKEFTNEEKMQVMKSIAEELSVSFDAKRLELKLWVTSETEHDMLGKGLRKQVESSMPSSNKQKCAEDASSKRKEKDIIEKVSRKPVEMPMSSPNKQNCEKQYEAAPARRNEKVEMQINSANAQAVPDGIGRSDENSRKDQSAKSHEKEHLEKPVSSGDTKRRYTPKDVKKGTAAKFPETESNKVDQFNAKPKESVKEHHVEKENKEALRYRHRSCMPGGLDQDERHTESTLRARDLENKGRQVTPPNGNTTNKIPPYAKQNGANMKNHIEQQANNGFLHDRPVNGAEGRPVTPPNGNTRNKVPPYAKQNGANMKNHIEKQANNGFLHDRPVNGAEGRPVTPPNGNTRNKVPPYAKQNGANMKNHIEKQANNGFLHDRPQHLVDPGHPVEKVSGVTERPAKMTPPYVKPKSNVQTVNGEPEKRSPEDCSNHNIPGQAEHLADKDLIRLYSVRKRNAKPPAAVDSCREVPNKEKVKSETPSSHRRHSSRKNAADPDHNGNETDGVVGIGKNIQRTPSSQPKHTGRRNGALSHNKDYDGFMRHRQPEEESTAIDFGNLLPRHASAQRRHKSRCDGDLDDEERMMDKLLMHYSKKGLDPTNKTANDSEAQTDSQRVVSLHPPGRAISLPPVSAGPGENVKVPARSTSLQPDCPSTVRVHPRMPDFDELAARVNALKNARGGI</sequence>
<feature type="region of interest" description="Disordered" evidence="2">
    <location>
        <begin position="433"/>
        <end position="465"/>
    </location>
</feature>
<feature type="compositionally biased region" description="Basic and acidic residues" evidence="2">
    <location>
        <begin position="286"/>
        <end position="326"/>
    </location>
</feature>
<feature type="region of interest" description="Disordered" evidence="2">
    <location>
        <begin position="526"/>
        <end position="597"/>
    </location>
</feature>
<feature type="compositionally biased region" description="Basic and acidic residues" evidence="2">
    <location>
        <begin position="645"/>
        <end position="654"/>
    </location>
</feature>
<feature type="compositionally biased region" description="Basic and acidic residues" evidence="2">
    <location>
        <begin position="619"/>
        <end position="631"/>
    </location>
</feature>
<feature type="compositionally biased region" description="Basic and acidic residues" evidence="2">
    <location>
        <begin position="253"/>
        <end position="264"/>
    </location>
</feature>
<protein>
    <recommendedName>
        <fullName evidence="5">Regulator of Vps4 activity in the MVB pathway protein</fullName>
    </recommendedName>
</protein>
<dbReference type="PANTHER" id="PTHR12161">
    <property type="entry name" value="IST1 FAMILY MEMBER"/>
    <property type="match status" value="1"/>
</dbReference>
<dbReference type="Pfam" id="PF03398">
    <property type="entry name" value="Ist1"/>
    <property type="match status" value="1"/>
</dbReference>
<reference evidence="3" key="1">
    <citation type="journal article" date="2018" name="DNA Res.">
        <title>Multiple hybrid de novo genome assembly of finger millet, an orphan allotetraploid crop.</title>
        <authorList>
            <person name="Hatakeyama M."/>
            <person name="Aluri S."/>
            <person name="Balachadran M.T."/>
            <person name="Sivarajan S.R."/>
            <person name="Patrignani A."/>
            <person name="Gruter S."/>
            <person name="Poveda L."/>
            <person name="Shimizu-Inatsugi R."/>
            <person name="Baeten J."/>
            <person name="Francoijs K.J."/>
            <person name="Nataraja K.N."/>
            <person name="Reddy Y.A.N."/>
            <person name="Phadnis S."/>
            <person name="Ravikumar R.L."/>
            <person name="Schlapbach R."/>
            <person name="Sreeman S.M."/>
            <person name="Shimizu K.K."/>
        </authorList>
    </citation>
    <scope>NUCLEOTIDE SEQUENCE</scope>
</reference>
<dbReference type="InterPro" id="IPR005061">
    <property type="entry name" value="Ist1"/>
</dbReference>